<keyword evidence="1" id="KW-0479">Metal-binding</keyword>
<dbReference type="Proteomes" id="UP000320762">
    <property type="component" value="Unassembled WGS sequence"/>
</dbReference>
<dbReference type="GO" id="GO:0008270">
    <property type="term" value="F:zinc ion binding"/>
    <property type="evidence" value="ECO:0007669"/>
    <property type="project" value="UniProtKB-KW"/>
</dbReference>
<proteinExistence type="predicted"/>
<keyword evidence="1" id="KW-0863">Zinc-finger</keyword>
<comment type="caution">
    <text evidence="4">The sequence shown here is derived from an EMBL/GenBank/DDBJ whole genome shotgun (WGS) entry which is preliminary data.</text>
</comment>
<protein>
    <recommendedName>
        <fullName evidence="3">C2H2-type domain-containing protein</fullName>
    </recommendedName>
</protein>
<dbReference type="InterPro" id="IPR013087">
    <property type="entry name" value="Znf_C2H2_type"/>
</dbReference>
<evidence type="ECO:0000313" key="4">
    <source>
        <dbReference type="EMBL" id="TRM55624.1"/>
    </source>
</evidence>
<dbReference type="AlphaFoldDB" id="A0A550BSV6"/>
<feature type="region of interest" description="Disordered" evidence="2">
    <location>
        <begin position="29"/>
        <end position="56"/>
    </location>
</feature>
<reference evidence="4 5" key="1">
    <citation type="journal article" date="2019" name="New Phytol.">
        <title>Comparative genomics reveals unique wood-decay strategies and fruiting body development in the Schizophyllaceae.</title>
        <authorList>
            <person name="Almasi E."/>
            <person name="Sahu N."/>
            <person name="Krizsan K."/>
            <person name="Balint B."/>
            <person name="Kovacs G.M."/>
            <person name="Kiss B."/>
            <person name="Cseklye J."/>
            <person name="Drula E."/>
            <person name="Henrissat B."/>
            <person name="Nagy I."/>
            <person name="Chovatia M."/>
            <person name="Adam C."/>
            <person name="LaButti K."/>
            <person name="Lipzen A."/>
            <person name="Riley R."/>
            <person name="Grigoriev I.V."/>
            <person name="Nagy L.G."/>
        </authorList>
    </citation>
    <scope>NUCLEOTIDE SEQUENCE [LARGE SCALE GENOMIC DNA]</scope>
    <source>
        <strain evidence="4 5">NL-1724</strain>
    </source>
</reference>
<feature type="compositionally biased region" description="Low complexity" evidence="2">
    <location>
        <begin position="39"/>
        <end position="54"/>
    </location>
</feature>
<feature type="domain" description="C2H2-type" evidence="3">
    <location>
        <begin position="5"/>
        <end position="34"/>
    </location>
</feature>
<evidence type="ECO:0000256" key="2">
    <source>
        <dbReference type="SAM" id="MobiDB-lite"/>
    </source>
</evidence>
<sequence>MSSTPECRQCGKAYPDMSSLTRHLQRCRSTSESSKDALRASGSRSSAATTVTRTSRLKNVASRDNIAALKDRFKSTASKARQSLKRGRRTLIGAPVQVVTIPALAQGRAHPRAPLTGLPDITNNEHLHRYGPIRTLIMINCKTVSILLK</sequence>
<keyword evidence="5" id="KW-1185">Reference proteome</keyword>
<accession>A0A550BSV6</accession>
<evidence type="ECO:0000313" key="5">
    <source>
        <dbReference type="Proteomes" id="UP000320762"/>
    </source>
</evidence>
<evidence type="ECO:0000256" key="1">
    <source>
        <dbReference type="PROSITE-ProRule" id="PRU00042"/>
    </source>
</evidence>
<dbReference type="EMBL" id="VDMD01000107">
    <property type="protein sequence ID" value="TRM55624.1"/>
    <property type="molecule type" value="Genomic_DNA"/>
</dbReference>
<name>A0A550BSV6_9AGAR</name>
<dbReference type="PROSITE" id="PS50157">
    <property type="entry name" value="ZINC_FINGER_C2H2_2"/>
    <property type="match status" value="1"/>
</dbReference>
<keyword evidence="1" id="KW-0862">Zinc</keyword>
<gene>
    <name evidence="4" type="ORF">BD626DRAFT_576953</name>
</gene>
<evidence type="ECO:0000259" key="3">
    <source>
        <dbReference type="PROSITE" id="PS50157"/>
    </source>
</evidence>
<organism evidence="4 5">
    <name type="scientific">Schizophyllum amplum</name>
    <dbReference type="NCBI Taxonomy" id="97359"/>
    <lineage>
        <taxon>Eukaryota</taxon>
        <taxon>Fungi</taxon>
        <taxon>Dikarya</taxon>
        <taxon>Basidiomycota</taxon>
        <taxon>Agaricomycotina</taxon>
        <taxon>Agaricomycetes</taxon>
        <taxon>Agaricomycetidae</taxon>
        <taxon>Agaricales</taxon>
        <taxon>Schizophyllaceae</taxon>
        <taxon>Schizophyllum</taxon>
    </lineage>
</organism>